<feature type="transmembrane region" description="Helical" evidence="10">
    <location>
        <begin position="40"/>
        <end position="59"/>
    </location>
</feature>
<evidence type="ECO:0000256" key="3">
    <source>
        <dbReference type="ARBA" id="ARBA00022449"/>
    </source>
</evidence>
<proteinExistence type="predicted"/>
<dbReference type="InterPro" id="IPR038770">
    <property type="entry name" value="Na+/solute_symporter_sf"/>
</dbReference>
<feature type="transmembrane region" description="Helical" evidence="10">
    <location>
        <begin position="322"/>
        <end position="344"/>
    </location>
</feature>
<reference evidence="12 13" key="1">
    <citation type="submission" date="2018-12" db="EMBL/GenBank/DDBJ databases">
        <authorList>
            <consortium name="Pathogen Informatics"/>
        </authorList>
    </citation>
    <scope>NUCLEOTIDE SEQUENCE [LARGE SCALE GENOMIC DNA]</scope>
    <source>
        <strain evidence="12 13">NCTC11951</strain>
    </source>
</reference>
<evidence type="ECO:0000256" key="4">
    <source>
        <dbReference type="ARBA" id="ARBA00022692"/>
    </source>
</evidence>
<dbReference type="GO" id="GO:0015297">
    <property type="term" value="F:antiporter activity"/>
    <property type="evidence" value="ECO:0007669"/>
    <property type="project" value="UniProtKB-KW"/>
</dbReference>
<feature type="transmembrane region" description="Helical" evidence="10">
    <location>
        <begin position="384"/>
        <end position="404"/>
    </location>
</feature>
<keyword evidence="8 10" id="KW-0472">Membrane</keyword>
<dbReference type="AlphaFoldDB" id="A0A3S4S2C0"/>
<gene>
    <name evidence="12" type="ORF">NCTC11951_00401</name>
</gene>
<dbReference type="InterPro" id="IPR006153">
    <property type="entry name" value="Cation/H_exchanger_TM"/>
</dbReference>
<keyword evidence="5 10" id="KW-1133">Transmembrane helix</keyword>
<evidence type="ECO:0000256" key="9">
    <source>
        <dbReference type="ARBA" id="ARBA00023201"/>
    </source>
</evidence>
<keyword evidence="3" id="KW-0050">Antiport</keyword>
<feature type="domain" description="Cation/H+ exchanger transmembrane" evidence="11">
    <location>
        <begin position="25"/>
        <end position="404"/>
    </location>
</feature>
<evidence type="ECO:0000256" key="2">
    <source>
        <dbReference type="ARBA" id="ARBA00022448"/>
    </source>
</evidence>
<sequence length="418" mass="47340">MKFESLSPENISIIFLSLGVLLFSSFVFGKLFTLFKAPKVIGEIFGGFVLGASGLYIFAPDLLTDIFNGFNEQGKILNIFYQLGLIFLMFIAGFNTQISFEKQNNIKIISTLFLGGTFLSAGVGYFFIDYFKESFIGIKGNDLSFDLVFLIAIAVTSIPVISKIFFDIGVIKTRFASIVLTTSTIQDLFLWILLNITINAATNQDLTLMSNLKTAFLTLFLFIAVKLISHFFEKISFRMNTIDFFTLSFVVLFLSIAFLNMIYINPMYTSFLVGFLIKNILNNHQELREKVNGISDMAFSFFIPIYFALIGIQLNIMHEFSFSMFIFFLVLACLLKFLGCYVGLNFVKISNISRINFAITMNARGGPGIVLASVAYYYQIINVSFFTTLILTVLISSMMAGYWLRYQKNKNINIFSEF</sequence>
<evidence type="ECO:0000259" key="11">
    <source>
        <dbReference type="Pfam" id="PF00999"/>
    </source>
</evidence>
<evidence type="ECO:0000256" key="6">
    <source>
        <dbReference type="ARBA" id="ARBA00023053"/>
    </source>
</evidence>
<organism evidence="12 13">
    <name type="scientific">Campylobacter jejuni subsp. doylei</name>
    <dbReference type="NCBI Taxonomy" id="32021"/>
    <lineage>
        <taxon>Bacteria</taxon>
        <taxon>Pseudomonadati</taxon>
        <taxon>Campylobacterota</taxon>
        <taxon>Epsilonproteobacteria</taxon>
        <taxon>Campylobacterales</taxon>
        <taxon>Campylobacteraceae</taxon>
        <taxon>Campylobacter</taxon>
    </lineage>
</organism>
<evidence type="ECO:0000256" key="8">
    <source>
        <dbReference type="ARBA" id="ARBA00023136"/>
    </source>
</evidence>
<dbReference type="GO" id="GO:0016020">
    <property type="term" value="C:membrane"/>
    <property type="evidence" value="ECO:0007669"/>
    <property type="project" value="UniProtKB-SubCell"/>
</dbReference>
<feature type="transmembrane region" description="Helical" evidence="10">
    <location>
        <begin position="79"/>
        <end position="96"/>
    </location>
</feature>
<evidence type="ECO:0000256" key="1">
    <source>
        <dbReference type="ARBA" id="ARBA00004141"/>
    </source>
</evidence>
<feature type="transmembrane region" description="Helical" evidence="10">
    <location>
        <begin position="244"/>
        <end position="262"/>
    </location>
</feature>
<protein>
    <submittedName>
        <fullName evidence="12">Sodium/hydrogen exchanger</fullName>
    </submittedName>
</protein>
<feature type="transmembrane region" description="Helical" evidence="10">
    <location>
        <begin position="108"/>
        <end position="128"/>
    </location>
</feature>
<dbReference type="PANTHER" id="PTHR43562">
    <property type="entry name" value="NAPA-TYPE SODIUM/HYDROGEN ANTIPORTER"/>
    <property type="match status" value="1"/>
</dbReference>
<dbReference type="GO" id="GO:0006814">
    <property type="term" value="P:sodium ion transport"/>
    <property type="evidence" value="ECO:0007669"/>
    <property type="project" value="UniProtKB-KW"/>
</dbReference>
<feature type="transmembrane region" description="Helical" evidence="10">
    <location>
        <begin position="148"/>
        <end position="166"/>
    </location>
</feature>
<keyword evidence="6" id="KW-0915">Sodium</keyword>
<dbReference type="PANTHER" id="PTHR43562:SF3">
    <property type="entry name" value="SODIUM ION_PROTON EXCHANGER (EUROFUNG)"/>
    <property type="match status" value="1"/>
</dbReference>
<feature type="transmembrane region" description="Helical" evidence="10">
    <location>
        <begin position="12"/>
        <end position="33"/>
    </location>
</feature>
<dbReference type="Pfam" id="PF00999">
    <property type="entry name" value="Na_H_Exchanger"/>
    <property type="match status" value="1"/>
</dbReference>
<dbReference type="EMBL" id="LR134359">
    <property type="protein sequence ID" value="VEG60696.1"/>
    <property type="molecule type" value="Genomic_DNA"/>
</dbReference>
<feature type="transmembrane region" description="Helical" evidence="10">
    <location>
        <begin position="214"/>
        <end position="232"/>
    </location>
</feature>
<accession>A0A3S4S2C0</accession>
<comment type="subcellular location">
    <subcellularLocation>
        <location evidence="1">Membrane</location>
        <topology evidence="1">Multi-pass membrane protein</topology>
    </subcellularLocation>
</comment>
<keyword evidence="2" id="KW-0813">Transport</keyword>
<evidence type="ECO:0000256" key="5">
    <source>
        <dbReference type="ARBA" id="ARBA00022989"/>
    </source>
</evidence>
<evidence type="ECO:0000256" key="7">
    <source>
        <dbReference type="ARBA" id="ARBA00023065"/>
    </source>
</evidence>
<dbReference type="GO" id="GO:1902600">
    <property type="term" value="P:proton transmembrane transport"/>
    <property type="evidence" value="ECO:0007669"/>
    <property type="project" value="InterPro"/>
</dbReference>
<evidence type="ECO:0000313" key="13">
    <source>
        <dbReference type="Proteomes" id="UP000275504"/>
    </source>
</evidence>
<keyword evidence="7" id="KW-0406">Ion transport</keyword>
<dbReference type="Gene3D" id="1.20.1530.20">
    <property type="match status" value="1"/>
</dbReference>
<dbReference type="Proteomes" id="UP000275504">
    <property type="component" value="Chromosome"/>
</dbReference>
<keyword evidence="4 10" id="KW-0812">Transmembrane</keyword>
<feature type="transmembrane region" description="Helical" evidence="10">
    <location>
        <begin position="297"/>
        <end position="316"/>
    </location>
</feature>
<name>A0A3S4S2C0_CAMJU</name>
<evidence type="ECO:0000256" key="10">
    <source>
        <dbReference type="SAM" id="Phobius"/>
    </source>
</evidence>
<feature type="transmembrane region" description="Helical" evidence="10">
    <location>
        <begin position="175"/>
        <end position="194"/>
    </location>
</feature>
<evidence type="ECO:0000313" key="12">
    <source>
        <dbReference type="EMBL" id="VEG60696.1"/>
    </source>
</evidence>
<keyword evidence="9" id="KW-0739">Sodium transport</keyword>